<dbReference type="AlphaFoldDB" id="A0A7Y3WZT6"/>
<evidence type="ECO:0000313" key="2">
    <source>
        <dbReference type="Proteomes" id="UP000526233"/>
    </source>
</evidence>
<sequence>MGVLLPMNGSGRRLGSESGGVRECLRSASFVGFIEAGFHPCCIFGISVGDPGRQDRVYVKPFLAPSVWSMNEDPRGLNSVKTG</sequence>
<reference evidence="1 2" key="1">
    <citation type="submission" date="2018-11" db="EMBL/GenBank/DDBJ databases">
        <title>Genome sequencing and analysis.</title>
        <authorList>
            <person name="Huang Y.-T."/>
        </authorList>
    </citation>
    <scope>NUCLEOTIDE SEQUENCE [LARGE SCALE GENOMIC DNA]</scope>
    <source>
        <strain evidence="1 2">SHIN</strain>
    </source>
</reference>
<proteinExistence type="predicted"/>
<comment type="caution">
    <text evidence="1">The sequence shown here is derived from an EMBL/GenBank/DDBJ whole genome shotgun (WGS) entry which is preliminary data.</text>
</comment>
<dbReference type="Proteomes" id="UP000526233">
    <property type="component" value="Unassembled WGS sequence"/>
</dbReference>
<gene>
    <name evidence="1" type="ORF">EHE22_24750</name>
</gene>
<organism evidence="1 2">
    <name type="scientific">Brucella pseudogrignonensis</name>
    <dbReference type="NCBI Taxonomy" id="419475"/>
    <lineage>
        <taxon>Bacteria</taxon>
        <taxon>Pseudomonadati</taxon>
        <taxon>Pseudomonadota</taxon>
        <taxon>Alphaproteobacteria</taxon>
        <taxon>Hyphomicrobiales</taxon>
        <taxon>Brucellaceae</taxon>
        <taxon>Brucella/Ochrobactrum group</taxon>
        <taxon>Brucella</taxon>
    </lineage>
</organism>
<dbReference type="EMBL" id="PKQI01000004">
    <property type="protein sequence ID" value="NNV23594.1"/>
    <property type="molecule type" value="Genomic_DNA"/>
</dbReference>
<name>A0A7Y3WZT6_9HYPH</name>
<dbReference type="RefSeq" id="WP_171380556.1">
    <property type="nucleotide sequence ID" value="NZ_PKQI01000004.1"/>
</dbReference>
<protein>
    <submittedName>
        <fullName evidence="1">Uncharacterized protein</fullName>
    </submittedName>
</protein>
<accession>A0A7Y3WZT6</accession>
<evidence type="ECO:0000313" key="1">
    <source>
        <dbReference type="EMBL" id="NNV23594.1"/>
    </source>
</evidence>